<dbReference type="AlphaFoldDB" id="A0A368EXQ4"/>
<name>A0A368EXQ4_ANCCA</name>
<dbReference type="Gene3D" id="3.40.630.10">
    <property type="entry name" value="Zn peptidases"/>
    <property type="match status" value="1"/>
</dbReference>
<evidence type="ECO:0000313" key="4">
    <source>
        <dbReference type="EMBL" id="RCN24543.1"/>
    </source>
</evidence>
<dbReference type="STRING" id="29170.A0A368EXQ4"/>
<dbReference type="OrthoDB" id="7832001at2759"/>
<accession>A0A368EXQ4</accession>
<evidence type="ECO:0000256" key="2">
    <source>
        <dbReference type="ARBA" id="ARBA00022723"/>
    </source>
</evidence>
<keyword evidence="1" id="KW-0645">Protease</keyword>
<dbReference type="SUPFAM" id="SSF53187">
    <property type="entry name" value="Zn-dependent exopeptidases"/>
    <property type="match status" value="1"/>
</dbReference>
<evidence type="ECO:0000256" key="1">
    <source>
        <dbReference type="ARBA" id="ARBA00022670"/>
    </source>
</evidence>
<sequence length="80" mass="8940">MVNWVKERLEKLGVRCTLQDLGKHTVDGKELPLPPVLFGQLGDSKSKKTVLVYGHLDVQPAAKVDGWETEPFVLTERGKL</sequence>
<dbReference type="PANTHER" id="PTHR43270">
    <property type="entry name" value="BETA-ALA-HIS DIPEPTIDASE"/>
    <property type="match status" value="1"/>
</dbReference>
<gene>
    <name evidence="4" type="ORF">ANCCAN_29759</name>
</gene>
<evidence type="ECO:0000313" key="5">
    <source>
        <dbReference type="Proteomes" id="UP000252519"/>
    </source>
</evidence>
<evidence type="ECO:0008006" key="6">
    <source>
        <dbReference type="Google" id="ProtNLM"/>
    </source>
</evidence>
<dbReference type="GO" id="GO:0046872">
    <property type="term" value="F:metal ion binding"/>
    <property type="evidence" value="ECO:0007669"/>
    <property type="project" value="UniProtKB-KW"/>
</dbReference>
<comment type="caution">
    <text evidence="4">The sequence shown here is derived from an EMBL/GenBank/DDBJ whole genome shotgun (WGS) entry which is preliminary data.</text>
</comment>
<keyword evidence="5" id="KW-1185">Reference proteome</keyword>
<proteinExistence type="predicted"/>
<dbReference type="Proteomes" id="UP000252519">
    <property type="component" value="Unassembled WGS sequence"/>
</dbReference>
<dbReference type="GO" id="GO:0006508">
    <property type="term" value="P:proteolysis"/>
    <property type="evidence" value="ECO:0007669"/>
    <property type="project" value="UniProtKB-KW"/>
</dbReference>
<protein>
    <recommendedName>
        <fullName evidence="6">Peptidase M20 dimerisation domain-containing protein</fullName>
    </recommendedName>
</protein>
<dbReference type="PANTHER" id="PTHR43270:SF4">
    <property type="entry name" value="CARNOSINE DIPEPTIDASE 2, ISOFORM A"/>
    <property type="match status" value="1"/>
</dbReference>
<keyword evidence="3" id="KW-0378">Hydrolase</keyword>
<dbReference type="EMBL" id="JOJR01018899">
    <property type="protein sequence ID" value="RCN24543.1"/>
    <property type="molecule type" value="Genomic_DNA"/>
</dbReference>
<evidence type="ECO:0000256" key="3">
    <source>
        <dbReference type="ARBA" id="ARBA00022801"/>
    </source>
</evidence>
<dbReference type="InterPro" id="IPR051458">
    <property type="entry name" value="Cyt/Met_Dipeptidase"/>
</dbReference>
<reference evidence="4 5" key="1">
    <citation type="submission" date="2014-10" db="EMBL/GenBank/DDBJ databases">
        <title>Draft genome of the hookworm Ancylostoma caninum.</title>
        <authorList>
            <person name="Mitreva M."/>
        </authorList>
    </citation>
    <scope>NUCLEOTIDE SEQUENCE [LARGE SCALE GENOMIC DNA]</scope>
    <source>
        <strain evidence="4 5">Baltimore</strain>
    </source>
</reference>
<keyword evidence="2" id="KW-0479">Metal-binding</keyword>
<organism evidence="4 5">
    <name type="scientific">Ancylostoma caninum</name>
    <name type="common">Dog hookworm</name>
    <dbReference type="NCBI Taxonomy" id="29170"/>
    <lineage>
        <taxon>Eukaryota</taxon>
        <taxon>Metazoa</taxon>
        <taxon>Ecdysozoa</taxon>
        <taxon>Nematoda</taxon>
        <taxon>Chromadorea</taxon>
        <taxon>Rhabditida</taxon>
        <taxon>Rhabditina</taxon>
        <taxon>Rhabditomorpha</taxon>
        <taxon>Strongyloidea</taxon>
        <taxon>Ancylostomatidae</taxon>
        <taxon>Ancylostomatinae</taxon>
        <taxon>Ancylostoma</taxon>
    </lineage>
</organism>
<dbReference type="GO" id="GO:0008233">
    <property type="term" value="F:peptidase activity"/>
    <property type="evidence" value="ECO:0007669"/>
    <property type="project" value="UniProtKB-KW"/>
</dbReference>